<accession>A0A9P7GCD8</accession>
<feature type="domain" description="Asl1-like glycosyl hydrolase catalytic" evidence="3">
    <location>
        <begin position="142"/>
        <end position="359"/>
    </location>
</feature>
<gene>
    <name evidence="4" type="ORF">DXG03_001723</name>
</gene>
<proteinExistence type="predicted"/>
<feature type="compositionally biased region" description="Low complexity" evidence="1">
    <location>
        <begin position="45"/>
        <end position="54"/>
    </location>
</feature>
<dbReference type="InterPro" id="IPR053183">
    <property type="entry name" value="ASL1"/>
</dbReference>
<keyword evidence="2" id="KW-0732">Signal</keyword>
<dbReference type="GO" id="GO:0071966">
    <property type="term" value="P:fungal-type cell wall polysaccharide metabolic process"/>
    <property type="evidence" value="ECO:0007669"/>
    <property type="project" value="TreeGrafter"/>
</dbReference>
<feature type="chain" id="PRO_5040322650" description="Asl1-like glycosyl hydrolase catalytic domain-containing protein" evidence="2">
    <location>
        <begin position="20"/>
        <end position="367"/>
    </location>
</feature>
<organism evidence="4 5">
    <name type="scientific">Asterophora parasitica</name>
    <dbReference type="NCBI Taxonomy" id="117018"/>
    <lineage>
        <taxon>Eukaryota</taxon>
        <taxon>Fungi</taxon>
        <taxon>Dikarya</taxon>
        <taxon>Basidiomycota</taxon>
        <taxon>Agaricomycotina</taxon>
        <taxon>Agaricomycetes</taxon>
        <taxon>Agaricomycetidae</taxon>
        <taxon>Agaricales</taxon>
        <taxon>Tricholomatineae</taxon>
        <taxon>Lyophyllaceae</taxon>
        <taxon>Asterophora</taxon>
    </lineage>
</organism>
<dbReference type="GO" id="GO:0009277">
    <property type="term" value="C:fungal-type cell wall"/>
    <property type="evidence" value="ECO:0007669"/>
    <property type="project" value="TreeGrafter"/>
</dbReference>
<evidence type="ECO:0000313" key="5">
    <source>
        <dbReference type="Proteomes" id="UP000775547"/>
    </source>
</evidence>
<comment type="caution">
    <text evidence="4">The sequence shown here is derived from an EMBL/GenBank/DDBJ whole genome shotgun (WGS) entry which is preliminary data.</text>
</comment>
<evidence type="ECO:0000256" key="1">
    <source>
        <dbReference type="SAM" id="MobiDB-lite"/>
    </source>
</evidence>
<sequence length="367" mass="39273">MAKSLQALLVISLGSQALAASHIHAHGFWANRLNHRKLLAHHPHIPSSSPAASHGTPVDHTTVLASSSTPTSRFVTSIISAPLAFETNSFDSSVSSETQVPGSVDITDTSAVTIPTTKSSSPLTPNGIKAGIAGGDAYPYFKDHIGWWYDWSPNPSKAGKPIAVPMLWGAGTADSTDAARLAAFKKISAAPPYVLGYEEPDCPPGSGSAGMSVAAGVSNWQNLIVPLGKKGALLGSPSMCKQADEDWLKQFKSKISTQWDFTAIHINKNSLEGVKKDIDYYWNTYKKPIWVTEFACVNDKNGFVPCTNQAEINAFINMIVPYLEAHEHVYAYAYSNGLGLGNVWPLMKGGVLSASGKTYLAAVSKFH</sequence>
<evidence type="ECO:0000313" key="4">
    <source>
        <dbReference type="EMBL" id="KAG5646999.1"/>
    </source>
</evidence>
<dbReference type="InterPro" id="IPR024655">
    <property type="entry name" value="Asl1_glyco_hydro_catalytic"/>
</dbReference>
<reference evidence="4" key="2">
    <citation type="submission" date="2021-10" db="EMBL/GenBank/DDBJ databases">
        <title>Phylogenomics reveals ancestral predisposition of the termite-cultivated fungus Termitomyces towards a domesticated lifestyle.</title>
        <authorList>
            <person name="Auxier B."/>
            <person name="Grum-Grzhimaylo A."/>
            <person name="Cardenas M.E."/>
            <person name="Lodge J.D."/>
            <person name="Laessoe T."/>
            <person name="Pedersen O."/>
            <person name="Smith M.E."/>
            <person name="Kuyper T.W."/>
            <person name="Franco-Molano E.A."/>
            <person name="Baroni T.J."/>
            <person name="Aanen D.K."/>
        </authorList>
    </citation>
    <scope>NUCLEOTIDE SEQUENCE</scope>
    <source>
        <strain evidence="4">AP01</strain>
        <tissue evidence="4">Mycelium</tissue>
    </source>
</reference>
<evidence type="ECO:0000256" key="2">
    <source>
        <dbReference type="SAM" id="SignalP"/>
    </source>
</evidence>
<dbReference type="PANTHER" id="PTHR34154">
    <property type="entry name" value="ALKALI-SENSITIVE LINKAGE PROTEIN 1"/>
    <property type="match status" value="1"/>
</dbReference>
<feature type="signal peptide" evidence="2">
    <location>
        <begin position="1"/>
        <end position="19"/>
    </location>
</feature>
<dbReference type="PANTHER" id="PTHR34154:SF14">
    <property type="entry name" value="ASL1-LIKE GLYCOSYL HYDROLASE CATALYTIC DOMAIN-CONTAINING PROTEIN"/>
    <property type="match status" value="1"/>
</dbReference>
<dbReference type="EMBL" id="JABCKV010000014">
    <property type="protein sequence ID" value="KAG5646999.1"/>
    <property type="molecule type" value="Genomic_DNA"/>
</dbReference>
<dbReference type="AlphaFoldDB" id="A0A9P7GCD8"/>
<name>A0A9P7GCD8_9AGAR</name>
<dbReference type="OrthoDB" id="5959761at2759"/>
<dbReference type="SUPFAM" id="SSF51445">
    <property type="entry name" value="(Trans)glycosidases"/>
    <property type="match status" value="1"/>
</dbReference>
<dbReference type="Pfam" id="PF11790">
    <property type="entry name" value="Glyco_hydro_cc"/>
    <property type="match status" value="1"/>
</dbReference>
<dbReference type="InterPro" id="IPR017853">
    <property type="entry name" value="GH"/>
</dbReference>
<evidence type="ECO:0000259" key="3">
    <source>
        <dbReference type="Pfam" id="PF11790"/>
    </source>
</evidence>
<feature type="region of interest" description="Disordered" evidence="1">
    <location>
        <begin position="42"/>
        <end position="64"/>
    </location>
</feature>
<reference evidence="4" key="1">
    <citation type="submission" date="2020-07" db="EMBL/GenBank/DDBJ databases">
        <authorList>
            <person name="Nieuwenhuis M."/>
            <person name="Van De Peppel L.J.J."/>
        </authorList>
    </citation>
    <scope>NUCLEOTIDE SEQUENCE</scope>
    <source>
        <strain evidence="4">AP01</strain>
        <tissue evidence="4">Mycelium</tissue>
    </source>
</reference>
<keyword evidence="5" id="KW-1185">Reference proteome</keyword>
<protein>
    <recommendedName>
        <fullName evidence="3">Asl1-like glycosyl hydrolase catalytic domain-containing protein</fullName>
    </recommendedName>
</protein>
<dbReference type="Proteomes" id="UP000775547">
    <property type="component" value="Unassembled WGS sequence"/>
</dbReference>